<accession>A0A0C3Q2R0</accession>
<keyword evidence="3" id="KW-1185">Reference proteome</keyword>
<evidence type="ECO:0000313" key="2">
    <source>
        <dbReference type="EMBL" id="KIO22810.1"/>
    </source>
</evidence>
<feature type="region of interest" description="Disordered" evidence="1">
    <location>
        <begin position="64"/>
        <end position="88"/>
    </location>
</feature>
<dbReference type="Proteomes" id="UP000054248">
    <property type="component" value="Unassembled WGS sequence"/>
</dbReference>
<reference evidence="3" key="2">
    <citation type="submission" date="2015-01" db="EMBL/GenBank/DDBJ databases">
        <title>Evolutionary Origins and Diversification of the Mycorrhizal Mutualists.</title>
        <authorList>
            <consortium name="DOE Joint Genome Institute"/>
            <consortium name="Mycorrhizal Genomics Consortium"/>
            <person name="Kohler A."/>
            <person name="Kuo A."/>
            <person name="Nagy L.G."/>
            <person name="Floudas D."/>
            <person name="Copeland A."/>
            <person name="Barry K.W."/>
            <person name="Cichocki N."/>
            <person name="Veneault-Fourrey C."/>
            <person name="LaButti K."/>
            <person name="Lindquist E.A."/>
            <person name="Lipzen A."/>
            <person name="Lundell T."/>
            <person name="Morin E."/>
            <person name="Murat C."/>
            <person name="Riley R."/>
            <person name="Ohm R."/>
            <person name="Sun H."/>
            <person name="Tunlid A."/>
            <person name="Henrissat B."/>
            <person name="Grigoriev I.V."/>
            <person name="Hibbett D.S."/>
            <person name="Martin F."/>
        </authorList>
    </citation>
    <scope>NUCLEOTIDE SEQUENCE [LARGE SCALE GENOMIC DNA]</scope>
    <source>
        <strain evidence="3">MUT 4182</strain>
    </source>
</reference>
<proteinExistence type="predicted"/>
<protein>
    <submittedName>
        <fullName evidence="2">Uncharacterized protein</fullName>
    </submittedName>
</protein>
<reference evidence="2 3" key="1">
    <citation type="submission" date="2014-04" db="EMBL/GenBank/DDBJ databases">
        <authorList>
            <consortium name="DOE Joint Genome Institute"/>
            <person name="Kuo A."/>
            <person name="Girlanda M."/>
            <person name="Perotto S."/>
            <person name="Kohler A."/>
            <person name="Nagy L.G."/>
            <person name="Floudas D."/>
            <person name="Copeland A."/>
            <person name="Barry K.W."/>
            <person name="Cichocki N."/>
            <person name="Veneault-Fourrey C."/>
            <person name="LaButti K."/>
            <person name="Lindquist E.A."/>
            <person name="Lipzen A."/>
            <person name="Lundell T."/>
            <person name="Morin E."/>
            <person name="Murat C."/>
            <person name="Sun H."/>
            <person name="Tunlid A."/>
            <person name="Henrissat B."/>
            <person name="Grigoriev I.V."/>
            <person name="Hibbett D.S."/>
            <person name="Martin F."/>
            <person name="Nordberg H.P."/>
            <person name="Cantor M.N."/>
            <person name="Hua S.X."/>
        </authorList>
    </citation>
    <scope>NUCLEOTIDE SEQUENCE [LARGE SCALE GENOMIC DNA]</scope>
    <source>
        <strain evidence="2 3">MUT 4182</strain>
    </source>
</reference>
<gene>
    <name evidence="2" type="ORF">M407DRAFT_27685</name>
</gene>
<sequence>MMLGREFALSRGGSWLIRSGTDQSSSAELTTSCFRQGAMRIPPGVTRDSVLRIHCVRKWLSTNRASQNANTTNASRPSAMPSVSSDEL</sequence>
<dbReference type="EMBL" id="KN823100">
    <property type="protein sequence ID" value="KIO22810.1"/>
    <property type="molecule type" value="Genomic_DNA"/>
</dbReference>
<organism evidence="2 3">
    <name type="scientific">Tulasnella calospora MUT 4182</name>
    <dbReference type="NCBI Taxonomy" id="1051891"/>
    <lineage>
        <taxon>Eukaryota</taxon>
        <taxon>Fungi</taxon>
        <taxon>Dikarya</taxon>
        <taxon>Basidiomycota</taxon>
        <taxon>Agaricomycotina</taxon>
        <taxon>Agaricomycetes</taxon>
        <taxon>Cantharellales</taxon>
        <taxon>Tulasnellaceae</taxon>
        <taxon>Tulasnella</taxon>
    </lineage>
</organism>
<evidence type="ECO:0000256" key="1">
    <source>
        <dbReference type="SAM" id="MobiDB-lite"/>
    </source>
</evidence>
<dbReference type="AlphaFoldDB" id="A0A0C3Q2R0"/>
<name>A0A0C3Q2R0_9AGAM</name>
<dbReference type="HOGENOM" id="CLU_2470719_0_0_1"/>
<evidence type="ECO:0000313" key="3">
    <source>
        <dbReference type="Proteomes" id="UP000054248"/>
    </source>
</evidence>